<feature type="compositionally biased region" description="Basic and acidic residues" evidence="1">
    <location>
        <begin position="1"/>
        <end position="16"/>
    </location>
</feature>
<comment type="caution">
    <text evidence="2">The sequence shown here is derived from an EMBL/GenBank/DDBJ whole genome shotgun (WGS) entry which is preliminary data.</text>
</comment>
<evidence type="ECO:0000313" key="3">
    <source>
        <dbReference type="Proteomes" id="UP000187609"/>
    </source>
</evidence>
<dbReference type="SMR" id="A0A1J6K4U1"/>
<dbReference type="Gramene" id="OIT25085">
    <property type="protein sequence ID" value="OIT25085"/>
    <property type="gene ID" value="A4A49_26854"/>
</dbReference>
<accession>A0A1J6K4U1</accession>
<protein>
    <submittedName>
        <fullName evidence="2">Uncharacterized protein</fullName>
    </submittedName>
</protein>
<gene>
    <name evidence="2" type="ORF">A4A49_26854</name>
</gene>
<feature type="compositionally biased region" description="Basic and acidic residues" evidence="1">
    <location>
        <begin position="48"/>
        <end position="67"/>
    </location>
</feature>
<sequence>MRLTVLKHDNAHDHGRTSTGNGLTEPHRRNSNLVDELELYVLNPENNEAQKDDLNFKKEKEPLLVSG</sequence>
<evidence type="ECO:0000313" key="2">
    <source>
        <dbReference type="EMBL" id="OIT25085.1"/>
    </source>
</evidence>
<dbReference type="AlphaFoldDB" id="A0A1J6K4U1"/>
<name>A0A1J6K4U1_NICAT</name>
<organism evidence="2 3">
    <name type="scientific">Nicotiana attenuata</name>
    <name type="common">Coyote tobacco</name>
    <dbReference type="NCBI Taxonomy" id="49451"/>
    <lineage>
        <taxon>Eukaryota</taxon>
        <taxon>Viridiplantae</taxon>
        <taxon>Streptophyta</taxon>
        <taxon>Embryophyta</taxon>
        <taxon>Tracheophyta</taxon>
        <taxon>Spermatophyta</taxon>
        <taxon>Magnoliopsida</taxon>
        <taxon>eudicotyledons</taxon>
        <taxon>Gunneridae</taxon>
        <taxon>Pentapetalae</taxon>
        <taxon>asterids</taxon>
        <taxon>lamiids</taxon>
        <taxon>Solanales</taxon>
        <taxon>Solanaceae</taxon>
        <taxon>Nicotianoideae</taxon>
        <taxon>Nicotianeae</taxon>
        <taxon>Nicotiana</taxon>
    </lineage>
</organism>
<keyword evidence="3" id="KW-1185">Reference proteome</keyword>
<feature type="region of interest" description="Disordered" evidence="1">
    <location>
        <begin position="1"/>
        <end position="31"/>
    </location>
</feature>
<proteinExistence type="predicted"/>
<evidence type="ECO:0000256" key="1">
    <source>
        <dbReference type="SAM" id="MobiDB-lite"/>
    </source>
</evidence>
<dbReference type="EMBL" id="MJEQ01003095">
    <property type="protein sequence ID" value="OIT25085.1"/>
    <property type="molecule type" value="Genomic_DNA"/>
</dbReference>
<feature type="region of interest" description="Disordered" evidence="1">
    <location>
        <begin position="44"/>
        <end position="67"/>
    </location>
</feature>
<reference evidence="2" key="1">
    <citation type="submission" date="2016-11" db="EMBL/GenBank/DDBJ databases">
        <title>The genome of Nicotiana attenuata.</title>
        <authorList>
            <person name="Xu S."/>
            <person name="Brockmoeller T."/>
            <person name="Gaquerel E."/>
            <person name="Navarro A."/>
            <person name="Kuhl H."/>
            <person name="Gase K."/>
            <person name="Ling Z."/>
            <person name="Zhou W."/>
            <person name="Kreitzer C."/>
            <person name="Stanke M."/>
            <person name="Tang H."/>
            <person name="Lyons E."/>
            <person name="Pandey P."/>
            <person name="Pandey S.P."/>
            <person name="Timmermann B."/>
            <person name="Baldwin I.T."/>
        </authorList>
    </citation>
    <scope>NUCLEOTIDE SEQUENCE [LARGE SCALE GENOMIC DNA]</scope>
    <source>
        <strain evidence="2">UT</strain>
    </source>
</reference>
<dbReference type="Proteomes" id="UP000187609">
    <property type="component" value="Unassembled WGS sequence"/>
</dbReference>